<keyword evidence="4" id="KW-0547">Nucleotide-binding</keyword>
<keyword evidence="5" id="KW-0067">ATP-binding</keyword>
<dbReference type="Pfam" id="PF01061">
    <property type="entry name" value="ABC2_membrane"/>
    <property type="match status" value="1"/>
</dbReference>
<comment type="caution">
    <text evidence="11">The sequence shown here is derived from an EMBL/GenBank/DDBJ whole genome shotgun (WGS) entry which is preliminary data.</text>
</comment>
<feature type="transmembrane region" description="Helical" evidence="9">
    <location>
        <begin position="439"/>
        <end position="457"/>
    </location>
</feature>
<evidence type="ECO:0000313" key="11">
    <source>
        <dbReference type="EMBL" id="KAH0869622.1"/>
    </source>
</evidence>
<evidence type="ECO:0000256" key="1">
    <source>
        <dbReference type="ARBA" id="ARBA00004141"/>
    </source>
</evidence>
<evidence type="ECO:0000256" key="2">
    <source>
        <dbReference type="ARBA" id="ARBA00022448"/>
    </source>
</evidence>
<dbReference type="InterPro" id="IPR017871">
    <property type="entry name" value="ABC_transporter-like_CS"/>
</dbReference>
<keyword evidence="7 9" id="KW-0472">Membrane</keyword>
<evidence type="ECO:0000259" key="10">
    <source>
        <dbReference type="PROSITE" id="PS50893"/>
    </source>
</evidence>
<accession>A0ABQ7YPQ5</accession>
<dbReference type="InterPro" id="IPR003439">
    <property type="entry name" value="ABC_transporter-like_ATP-bd"/>
</dbReference>
<feature type="region of interest" description="Disordered" evidence="8">
    <location>
        <begin position="1"/>
        <end position="46"/>
    </location>
</feature>
<dbReference type="PROSITE" id="PS00211">
    <property type="entry name" value="ABC_TRANSPORTER_1"/>
    <property type="match status" value="1"/>
</dbReference>
<dbReference type="InterPro" id="IPR003593">
    <property type="entry name" value="AAA+_ATPase"/>
</dbReference>
<dbReference type="Pfam" id="PF00005">
    <property type="entry name" value="ABC_tran"/>
    <property type="match status" value="1"/>
</dbReference>
<keyword evidence="3 9" id="KW-0812">Transmembrane</keyword>
<feature type="transmembrane region" description="Helical" evidence="9">
    <location>
        <begin position="511"/>
        <end position="535"/>
    </location>
</feature>
<dbReference type="PANTHER" id="PTHR48041:SF24">
    <property type="entry name" value="ABC TRANSPORTER G FAMILY MEMBER 21"/>
    <property type="match status" value="1"/>
</dbReference>
<feature type="transmembrane region" description="Helical" evidence="9">
    <location>
        <begin position="547"/>
        <end position="570"/>
    </location>
</feature>
<evidence type="ECO:0000256" key="8">
    <source>
        <dbReference type="SAM" id="MobiDB-lite"/>
    </source>
</evidence>
<dbReference type="EMBL" id="JAGKQM010000017">
    <property type="protein sequence ID" value="KAH0869622.1"/>
    <property type="molecule type" value="Genomic_DNA"/>
</dbReference>
<reference evidence="11 12" key="1">
    <citation type="submission" date="2021-05" db="EMBL/GenBank/DDBJ databases">
        <title>Genome Assembly of Synthetic Allotetraploid Brassica napus Reveals Homoeologous Exchanges between Subgenomes.</title>
        <authorList>
            <person name="Davis J.T."/>
        </authorList>
    </citation>
    <scope>NUCLEOTIDE SEQUENCE [LARGE SCALE GENOMIC DNA]</scope>
    <source>
        <strain evidence="12">cv. Da-Ae</strain>
        <tissue evidence="11">Seedling</tissue>
    </source>
</reference>
<dbReference type="SUPFAM" id="SSF52540">
    <property type="entry name" value="P-loop containing nucleoside triphosphate hydrolases"/>
    <property type="match status" value="1"/>
</dbReference>
<evidence type="ECO:0000313" key="12">
    <source>
        <dbReference type="Proteomes" id="UP000824890"/>
    </source>
</evidence>
<name>A0ABQ7YPQ5_BRANA</name>
<evidence type="ECO:0000256" key="5">
    <source>
        <dbReference type="ARBA" id="ARBA00022840"/>
    </source>
</evidence>
<keyword evidence="2" id="KW-0813">Transport</keyword>
<evidence type="ECO:0000256" key="6">
    <source>
        <dbReference type="ARBA" id="ARBA00022989"/>
    </source>
</evidence>
<organism evidence="11 12">
    <name type="scientific">Brassica napus</name>
    <name type="common">Rape</name>
    <dbReference type="NCBI Taxonomy" id="3708"/>
    <lineage>
        <taxon>Eukaryota</taxon>
        <taxon>Viridiplantae</taxon>
        <taxon>Streptophyta</taxon>
        <taxon>Embryophyta</taxon>
        <taxon>Tracheophyta</taxon>
        <taxon>Spermatophyta</taxon>
        <taxon>Magnoliopsida</taxon>
        <taxon>eudicotyledons</taxon>
        <taxon>Gunneridae</taxon>
        <taxon>Pentapetalae</taxon>
        <taxon>rosids</taxon>
        <taxon>malvids</taxon>
        <taxon>Brassicales</taxon>
        <taxon>Brassicaceae</taxon>
        <taxon>Brassiceae</taxon>
        <taxon>Brassica</taxon>
    </lineage>
</organism>
<dbReference type="Proteomes" id="UP000824890">
    <property type="component" value="Unassembled WGS sequence"/>
</dbReference>
<keyword evidence="12" id="KW-1185">Reference proteome</keyword>
<dbReference type="PANTHER" id="PTHR48041">
    <property type="entry name" value="ABC TRANSPORTER G FAMILY MEMBER 28"/>
    <property type="match status" value="1"/>
</dbReference>
<feature type="transmembrane region" description="Helical" evidence="9">
    <location>
        <begin position="577"/>
        <end position="596"/>
    </location>
</feature>
<evidence type="ECO:0000256" key="7">
    <source>
        <dbReference type="ARBA" id="ARBA00023136"/>
    </source>
</evidence>
<feature type="domain" description="ABC transporter" evidence="10">
    <location>
        <begin position="61"/>
        <end position="315"/>
    </location>
</feature>
<protein>
    <recommendedName>
        <fullName evidence="10">ABC transporter domain-containing protein</fullName>
    </recommendedName>
</protein>
<dbReference type="InterPro" id="IPR027417">
    <property type="entry name" value="P-loop_NTPase"/>
</dbReference>
<feature type="transmembrane region" description="Helical" evidence="9">
    <location>
        <begin position="658"/>
        <end position="676"/>
    </location>
</feature>
<sequence length="679" mass="75984">MPPNEQESSFPKTPGANQSVTSPVQETRFSSPSHVTPCPDGLSHQSRQSFVLRQSLRPIILKFEELTYSITSQTGKRSYWFGSQEPKPNRFVLNGVSGIVKPGELLAMLGPSGSGKTTLVTALAGRLHGKLSGTVSYNEEPFSSAVKRKTGFVTQEDVIYPHLTVLETLTYTALLRLPKELTRKEKIEQAETVVSDLGLTRCCNSVIGGGLVRGISGGERKRVSIGQEMLVNPSLLLLDEPTSGLDSTTAARIVSTLRTLARGGRTVVTTIHQPSSRLYRMFDKVLVLSEGSPIYSGDSGRVMEYFGSIGFQPGSNFVNPADFVLDLANGITSDTKQYDQVDINGRLDRLEEQNSVKQSLISSYKKHLYPPLKEEVSRTYPQDQTVNGSRAKSLTSNITIVVTICRLYEDRWPTSWWMQFSVLLKRGLKERSHESFSGLRIFMVMSVSILSGLLWWHSRVAHIQDQVGLLFFFSIFWGFFPLFNAIFTFPQERPMLIKERSSGIYRLSSYYIARIVGDLPMELILPTIFVTITYWMGGLKPSLSTFLLTLMIVLYNVLVAQGVGLALGAILMDAKKAATLSSVLMLVFLLAGGYYIQHIPGFIAWLKYISFSHYCYKLLVEVQYTWDEVYECGPGLHCSVMDYEGIKNLRIGNMMWDVLALALMLFLYRVLAYLALRNL</sequence>
<proteinExistence type="predicted"/>
<dbReference type="Gene3D" id="3.40.50.300">
    <property type="entry name" value="P-loop containing nucleotide triphosphate hydrolases"/>
    <property type="match status" value="1"/>
</dbReference>
<dbReference type="PROSITE" id="PS50893">
    <property type="entry name" value="ABC_TRANSPORTER_2"/>
    <property type="match status" value="1"/>
</dbReference>
<dbReference type="InterPro" id="IPR050352">
    <property type="entry name" value="ABCG_transporters"/>
</dbReference>
<gene>
    <name evidence="11" type="ORF">HID58_076644</name>
</gene>
<dbReference type="SMART" id="SM00382">
    <property type="entry name" value="AAA"/>
    <property type="match status" value="1"/>
</dbReference>
<dbReference type="InterPro" id="IPR013525">
    <property type="entry name" value="ABC2_TM"/>
</dbReference>
<evidence type="ECO:0000256" key="4">
    <source>
        <dbReference type="ARBA" id="ARBA00022741"/>
    </source>
</evidence>
<comment type="subcellular location">
    <subcellularLocation>
        <location evidence="1">Membrane</location>
        <topology evidence="1">Multi-pass membrane protein</topology>
    </subcellularLocation>
</comment>
<evidence type="ECO:0000256" key="3">
    <source>
        <dbReference type="ARBA" id="ARBA00022692"/>
    </source>
</evidence>
<feature type="compositionally biased region" description="Polar residues" evidence="8">
    <location>
        <begin position="1"/>
        <end position="34"/>
    </location>
</feature>
<feature type="transmembrane region" description="Helical" evidence="9">
    <location>
        <begin position="469"/>
        <end position="490"/>
    </location>
</feature>
<keyword evidence="6 9" id="KW-1133">Transmembrane helix</keyword>
<evidence type="ECO:0000256" key="9">
    <source>
        <dbReference type="SAM" id="Phobius"/>
    </source>
</evidence>